<evidence type="ECO:0000313" key="2">
    <source>
        <dbReference type="Proteomes" id="UP000070505"/>
    </source>
</evidence>
<reference evidence="1 2" key="1">
    <citation type="submission" date="2016-02" db="EMBL/GenBank/DDBJ databases">
        <authorList>
            <person name="Wen L."/>
            <person name="He K."/>
            <person name="Yang H."/>
        </authorList>
    </citation>
    <scope>NUCLEOTIDE SEQUENCE [LARGE SCALE GENOMIC DNA]</scope>
    <source>
        <strain evidence="1 2">CMW7778B</strain>
    </source>
</reference>
<gene>
    <name evidence="1" type="ORF">HMPREF3230_00972</name>
</gene>
<dbReference type="AlphaFoldDB" id="A0A135Z4V3"/>
<comment type="caution">
    <text evidence="1">The sequence shown here is derived from an EMBL/GenBank/DDBJ whole genome shotgun (WGS) entry which is preliminary data.</text>
</comment>
<evidence type="ECO:0000313" key="1">
    <source>
        <dbReference type="EMBL" id="KXI16657.1"/>
    </source>
</evidence>
<proteinExistence type="predicted"/>
<dbReference type="Proteomes" id="UP000070505">
    <property type="component" value="Unassembled WGS sequence"/>
</dbReference>
<protein>
    <submittedName>
        <fullName evidence="1">Uncharacterized protein</fullName>
    </submittedName>
</protein>
<organism evidence="1 2">
    <name type="scientific">Gardnerella vaginalis</name>
    <dbReference type="NCBI Taxonomy" id="2702"/>
    <lineage>
        <taxon>Bacteria</taxon>
        <taxon>Bacillati</taxon>
        <taxon>Actinomycetota</taxon>
        <taxon>Actinomycetes</taxon>
        <taxon>Bifidobacteriales</taxon>
        <taxon>Bifidobacteriaceae</taxon>
        <taxon>Gardnerella</taxon>
    </lineage>
</organism>
<accession>A0A135Z4V3</accession>
<dbReference type="EMBL" id="LSRC01000040">
    <property type="protein sequence ID" value="KXI16657.1"/>
    <property type="molecule type" value="Genomic_DNA"/>
</dbReference>
<name>A0A135Z4V3_GARVA</name>
<sequence length="49" mass="5388">MLALIARSLTKLALEVHWTSNLSEFPLRVAFVRALTESEIIGISGSFKA</sequence>
<dbReference type="PATRIC" id="fig|2702.101.peg.953"/>